<gene>
    <name evidence="2" type="ordered locus">MTR_8g072670</name>
</gene>
<name>G7L7Y2_MEDTR</name>
<feature type="region of interest" description="Disordered" evidence="1">
    <location>
        <begin position="1"/>
        <end position="31"/>
    </location>
</feature>
<feature type="compositionally biased region" description="Basic residues" evidence="1">
    <location>
        <begin position="1"/>
        <end position="15"/>
    </location>
</feature>
<dbReference type="AlphaFoldDB" id="G7L7Y2"/>
<dbReference type="Proteomes" id="UP000002051">
    <property type="component" value="Chromosome 8"/>
</dbReference>
<evidence type="ECO:0000313" key="3">
    <source>
        <dbReference type="EnsemblPlants" id="AET03534"/>
    </source>
</evidence>
<sequence length="83" mass="9992">MKKKKKNKKKKKKKQQQQEEEEEEEGRTKRKVEKQIMYCCVRKKGISRIKRGRVREIALLDLMVKKLLSIIDHLLHSSILEFA</sequence>
<reference evidence="2 4" key="1">
    <citation type="journal article" date="2011" name="Nature">
        <title>The Medicago genome provides insight into the evolution of rhizobial symbioses.</title>
        <authorList>
            <person name="Young N.D."/>
            <person name="Debelle F."/>
            <person name="Oldroyd G.E."/>
            <person name="Geurts R."/>
            <person name="Cannon S.B."/>
            <person name="Udvardi M.K."/>
            <person name="Benedito V.A."/>
            <person name="Mayer K.F."/>
            <person name="Gouzy J."/>
            <person name="Schoof H."/>
            <person name="Van de Peer Y."/>
            <person name="Proost S."/>
            <person name="Cook D.R."/>
            <person name="Meyers B.C."/>
            <person name="Spannagl M."/>
            <person name="Cheung F."/>
            <person name="De Mita S."/>
            <person name="Krishnakumar V."/>
            <person name="Gundlach H."/>
            <person name="Zhou S."/>
            <person name="Mudge J."/>
            <person name="Bharti A.K."/>
            <person name="Murray J.D."/>
            <person name="Naoumkina M.A."/>
            <person name="Rosen B."/>
            <person name="Silverstein K.A."/>
            <person name="Tang H."/>
            <person name="Rombauts S."/>
            <person name="Zhao P.X."/>
            <person name="Zhou P."/>
            <person name="Barbe V."/>
            <person name="Bardou P."/>
            <person name="Bechner M."/>
            <person name="Bellec A."/>
            <person name="Berger A."/>
            <person name="Berges H."/>
            <person name="Bidwell S."/>
            <person name="Bisseling T."/>
            <person name="Choisne N."/>
            <person name="Couloux A."/>
            <person name="Denny R."/>
            <person name="Deshpande S."/>
            <person name="Dai X."/>
            <person name="Doyle J.J."/>
            <person name="Dudez A.M."/>
            <person name="Farmer A.D."/>
            <person name="Fouteau S."/>
            <person name="Franken C."/>
            <person name="Gibelin C."/>
            <person name="Gish J."/>
            <person name="Goldstein S."/>
            <person name="Gonzalez A.J."/>
            <person name="Green P.J."/>
            <person name="Hallab A."/>
            <person name="Hartog M."/>
            <person name="Hua A."/>
            <person name="Humphray S.J."/>
            <person name="Jeong D.H."/>
            <person name="Jing Y."/>
            <person name="Jocker A."/>
            <person name="Kenton S.M."/>
            <person name="Kim D.J."/>
            <person name="Klee K."/>
            <person name="Lai H."/>
            <person name="Lang C."/>
            <person name="Lin S."/>
            <person name="Macmil S.L."/>
            <person name="Magdelenat G."/>
            <person name="Matthews L."/>
            <person name="McCorrison J."/>
            <person name="Monaghan E.L."/>
            <person name="Mun J.H."/>
            <person name="Najar F.Z."/>
            <person name="Nicholson C."/>
            <person name="Noirot C."/>
            <person name="O'Bleness M."/>
            <person name="Paule C.R."/>
            <person name="Poulain J."/>
            <person name="Prion F."/>
            <person name="Qin B."/>
            <person name="Qu C."/>
            <person name="Retzel E.F."/>
            <person name="Riddle C."/>
            <person name="Sallet E."/>
            <person name="Samain S."/>
            <person name="Samson N."/>
            <person name="Sanders I."/>
            <person name="Saurat O."/>
            <person name="Scarpelli C."/>
            <person name="Schiex T."/>
            <person name="Segurens B."/>
            <person name="Severin A.J."/>
            <person name="Sherrier D.J."/>
            <person name="Shi R."/>
            <person name="Sims S."/>
            <person name="Singer S.R."/>
            <person name="Sinharoy S."/>
            <person name="Sterck L."/>
            <person name="Viollet A."/>
            <person name="Wang B.B."/>
            <person name="Wang K."/>
            <person name="Wang M."/>
            <person name="Wang X."/>
            <person name="Warfsmann J."/>
            <person name="Weissenbach J."/>
            <person name="White D.D."/>
            <person name="White J.D."/>
            <person name="Wiley G.B."/>
            <person name="Wincker P."/>
            <person name="Xing Y."/>
            <person name="Yang L."/>
            <person name="Yao Z."/>
            <person name="Ying F."/>
            <person name="Zhai J."/>
            <person name="Zhou L."/>
            <person name="Zuber A."/>
            <person name="Denarie J."/>
            <person name="Dixon R.A."/>
            <person name="May G.D."/>
            <person name="Schwartz D.C."/>
            <person name="Rogers J."/>
            <person name="Quetier F."/>
            <person name="Town C.D."/>
            <person name="Roe B.A."/>
        </authorList>
    </citation>
    <scope>NUCLEOTIDE SEQUENCE [LARGE SCALE GENOMIC DNA]</scope>
    <source>
        <strain evidence="2">A17</strain>
        <strain evidence="3 4">cv. Jemalong A17</strain>
    </source>
</reference>
<accession>G7L7Y2</accession>
<evidence type="ECO:0000256" key="1">
    <source>
        <dbReference type="SAM" id="MobiDB-lite"/>
    </source>
</evidence>
<keyword evidence="4" id="KW-1185">Reference proteome</keyword>
<evidence type="ECO:0000313" key="2">
    <source>
        <dbReference type="EMBL" id="AET03534.1"/>
    </source>
</evidence>
<proteinExistence type="predicted"/>
<organism evidence="2 4">
    <name type="scientific">Medicago truncatula</name>
    <name type="common">Barrel medic</name>
    <name type="synonym">Medicago tribuloides</name>
    <dbReference type="NCBI Taxonomy" id="3880"/>
    <lineage>
        <taxon>Eukaryota</taxon>
        <taxon>Viridiplantae</taxon>
        <taxon>Streptophyta</taxon>
        <taxon>Embryophyta</taxon>
        <taxon>Tracheophyta</taxon>
        <taxon>Spermatophyta</taxon>
        <taxon>Magnoliopsida</taxon>
        <taxon>eudicotyledons</taxon>
        <taxon>Gunneridae</taxon>
        <taxon>Pentapetalae</taxon>
        <taxon>rosids</taxon>
        <taxon>fabids</taxon>
        <taxon>Fabales</taxon>
        <taxon>Fabaceae</taxon>
        <taxon>Papilionoideae</taxon>
        <taxon>50 kb inversion clade</taxon>
        <taxon>NPAAA clade</taxon>
        <taxon>Hologalegina</taxon>
        <taxon>IRL clade</taxon>
        <taxon>Trifolieae</taxon>
        <taxon>Medicago</taxon>
    </lineage>
</organism>
<reference evidence="3" key="3">
    <citation type="submission" date="2015-04" db="UniProtKB">
        <authorList>
            <consortium name="EnsemblPlants"/>
        </authorList>
    </citation>
    <scope>IDENTIFICATION</scope>
    <source>
        <strain evidence="3">cv. Jemalong A17</strain>
    </source>
</reference>
<protein>
    <submittedName>
        <fullName evidence="2 3">Uncharacterized protein</fullName>
    </submittedName>
</protein>
<dbReference type="PaxDb" id="3880-AET03534"/>
<reference evidence="2 4" key="2">
    <citation type="journal article" date="2014" name="BMC Genomics">
        <title>An improved genome release (version Mt4.0) for the model legume Medicago truncatula.</title>
        <authorList>
            <person name="Tang H."/>
            <person name="Krishnakumar V."/>
            <person name="Bidwell S."/>
            <person name="Rosen B."/>
            <person name="Chan A."/>
            <person name="Zhou S."/>
            <person name="Gentzbittel L."/>
            <person name="Childs K.L."/>
            <person name="Yandell M."/>
            <person name="Gundlach H."/>
            <person name="Mayer K.F."/>
            <person name="Schwartz D.C."/>
            <person name="Town C.D."/>
        </authorList>
    </citation>
    <scope>GENOME REANNOTATION</scope>
    <source>
        <strain evidence="3 4">cv. Jemalong A17</strain>
    </source>
</reference>
<evidence type="ECO:0000313" key="4">
    <source>
        <dbReference type="Proteomes" id="UP000002051"/>
    </source>
</evidence>
<dbReference type="EnsemblPlants" id="AET03534">
    <property type="protein sequence ID" value="AET03534"/>
    <property type="gene ID" value="MTR_8g072670"/>
</dbReference>
<dbReference type="HOGENOM" id="CLU_2546116_0_0_1"/>
<dbReference type="EMBL" id="CM001224">
    <property type="protein sequence ID" value="AET03534.1"/>
    <property type="molecule type" value="Genomic_DNA"/>
</dbReference>